<comment type="caution">
    <text evidence="2">The sequence shown here is derived from an EMBL/GenBank/DDBJ whole genome shotgun (WGS) entry which is preliminary data.</text>
</comment>
<evidence type="ECO:0000256" key="1">
    <source>
        <dbReference type="SAM" id="MobiDB-lite"/>
    </source>
</evidence>
<name>A0ABQ3SIX7_9ACTN</name>
<sequence>MYVLVTCGLPGIGTAVERAGPFATDPHTWRIPHLRPAGSGGDAAPTSGTPPLGPEPRPAPARDGPAGPLSRLGLVRSIMFGARW</sequence>
<evidence type="ECO:0000313" key="2">
    <source>
        <dbReference type="EMBL" id="GHI68098.1"/>
    </source>
</evidence>
<accession>A0ABQ3SIX7</accession>
<dbReference type="EMBL" id="BNEC01000003">
    <property type="protein sequence ID" value="GHI68098.1"/>
    <property type="molecule type" value="Genomic_DNA"/>
</dbReference>
<reference evidence="3" key="1">
    <citation type="submission" date="2023-07" db="EMBL/GenBank/DDBJ databases">
        <title>Whole genome shotgun sequence of Streptomyces nojiriensis NBRC 13794.</title>
        <authorList>
            <person name="Komaki H."/>
            <person name="Tamura T."/>
        </authorList>
    </citation>
    <scope>NUCLEOTIDE SEQUENCE [LARGE SCALE GENOMIC DNA]</scope>
    <source>
        <strain evidence="3">NBRC 13794</strain>
    </source>
</reference>
<feature type="region of interest" description="Disordered" evidence="1">
    <location>
        <begin position="31"/>
        <end position="69"/>
    </location>
</feature>
<protein>
    <submittedName>
        <fullName evidence="2">Uncharacterized protein</fullName>
    </submittedName>
</protein>
<gene>
    <name evidence="2" type="ORF">Snoj_20160</name>
</gene>
<dbReference type="Proteomes" id="UP000613974">
    <property type="component" value="Unassembled WGS sequence"/>
</dbReference>
<keyword evidence="3" id="KW-1185">Reference proteome</keyword>
<proteinExistence type="predicted"/>
<evidence type="ECO:0000313" key="3">
    <source>
        <dbReference type="Proteomes" id="UP000613974"/>
    </source>
</evidence>
<organism evidence="2 3">
    <name type="scientific">Streptomyces nojiriensis</name>
    <dbReference type="NCBI Taxonomy" id="66374"/>
    <lineage>
        <taxon>Bacteria</taxon>
        <taxon>Bacillati</taxon>
        <taxon>Actinomycetota</taxon>
        <taxon>Actinomycetes</taxon>
        <taxon>Kitasatosporales</taxon>
        <taxon>Streptomycetaceae</taxon>
        <taxon>Streptomyces</taxon>
    </lineage>
</organism>